<dbReference type="Proteomes" id="UP000679725">
    <property type="component" value="Unassembled WGS sequence"/>
</dbReference>
<reference evidence="6 7" key="1">
    <citation type="submission" date="2021-04" db="EMBL/GenBank/DDBJ databases">
        <authorList>
            <person name="Rodrigo-Torres L."/>
            <person name="Arahal R. D."/>
            <person name="Lucena T."/>
        </authorList>
    </citation>
    <scope>NUCLEOTIDE SEQUENCE [LARGE SCALE GENOMIC DNA]</scope>
    <source>
        <strain evidence="6 7">CECT 9623</strain>
    </source>
</reference>
<accession>A0ABN7RCA8</accession>
<gene>
    <name evidence="6" type="ORF">DYBT9623_04383</name>
</gene>
<keyword evidence="3 4" id="KW-0408">Iron</keyword>
<dbReference type="InterPro" id="IPR051459">
    <property type="entry name" value="Cytochrome_c-type_DH"/>
</dbReference>
<dbReference type="InterPro" id="IPR036909">
    <property type="entry name" value="Cyt_c-like_dom_sf"/>
</dbReference>
<proteinExistence type="predicted"/>
<keyword evidence="7" id="KW-1185">Reference proteome</keyword>
<evidence type="ECO:0000256" key="2">
    <source>
        <dbReference type="ARBA" id="ARBA00022723"/>
    </source>
</evidence>
<protein>
    <recommendedName>
        <fullName evidence="5">Cytochrome c domain-containing protein</fullName>
    </recommendedName>
</protein>
<dbReference type="PROSITE" id="PS51257">
    <property type="entry name" value="PROKAR_LIPOPROTEIN"/>
    <property type="match status" value="1"/>
</dbReference>
<evidence type="ECO:0000259" key="5">
    <source>
        <dbReference type="PROSITE" id="PS51007"/>
    </source>
</evidence>
<comment type="caution">
    <text evidence="6">The sequence shown here is derived from an EMBL/GenBank/DDBJ whole genome shotgun (WGS) entry which is preliminary data.</text>
</comment>
<dbReference type="EMBL" id="CAJRAU010000007">
    <property type="protein sequence ID" value="CAG5072842.1"/>
    <property type="molecule type" value="Genomic_DNA"/>
</dbReference>
<dbReference type="Gene3D" id="1.10.760.10">
    <property type="entry name" value="Cytochrome c-like domain"/>
    <property type="match status" value="1"/>
</dbReference>
<dbReference type="PROSITE" id="PS51007">
    <property type="entry name" value="CYTC"/>
    <property type="match status" value="1"/>
</dbReference>
<evidence type="ECO:0000256" key="4">
    <source>
        <dbReference type="PROSITE-ProRule" id="PRU00433"/>
    </source>
</evidence>
<name>A0ABN7RCA8_9BACT</name>
<organism evidence="6 7">
    <name type="scientific">Dyadobacter linearis</name>
    <dbReference type="NCBI Taxonomy" id="2823330"/>
    <lineage>
        <taxon>Bacteria</taxon>
        <taxon>Pseudomonadati</taxon>
        <taxon>Bacteroidota</taxon>
        <taxon>Cytophagia</taxon>
        <taxon>Cytophagales</taxon>
        <taxon>Spirosomataceae</taxon>
        <taxon>Dyadobacter</taxon>
    </lineage>
</organism>
<sequence>MKSNKLAILALYISLASCSTKDELKTEQYFAEGFQLYTTNCANCHQPGGEGLSNLYPPLKGAASLGKKELLPCIIRNGMNDTIMVKGKEFSRPMPGNPKLTDIELAELVTYVTIKWGKDSTYTSIESVQKSLQNCAPLL</sequence>
<keyword evidence="2 4" id="KW-0479">Metal-binding</keyword>
<evidence type="ECO:0000313" key="7">
    <source>
        <dbReference type="Proteomes" id="UP000679725"/>
    </source>
</evidence>
<dbReference type="SUPFAM" id="SSF46626">
    <property type="entry name" value="Cytochrome c"/>
    <property type="match status" value="1"/>
</dbReference>
<keyword evidence="1 4" id="KW-0349">Heme</keyword>
<dbReference type="RefSeq" id="WP_215235664.1">
    <property type="nucleotide sequence ID" value="NZ_CAJRAU010000007.1"/>
</dbReference>
<dbReference type="Pfam" id="PF00034">
    <property type="entry name" value="Cytochrom_C"/>
    <property type="match status" value="1"/>
</dbReference>
<dbReference type="PANTHER" id="PTHR35008:SF4">
    <property type="entry name" value="BLL4482 PROTEIN"/>
    <property type="match status" value="1"/>
</dbReference>
<evidence type="ECO:0000256" key="3">
    <source>
        <dbReference type="ARBA" id="ARBA00023004"/>
    </source>
</evidence>
<evidence type="ECO:0000256" key="1">
    <source>
        <dbReference type="ARBA" id="ARBA00022617"/>
    </source>
</evidence>
<dbReference type="InterPro" id="IPR009056">
    <property type="entry name" value="Cyt_c-like_dom"/>
</dbReference>
<evidence type="ECO:0000313" key="6">
    <source>
        <dbReference type="EMBL" id="CAG5072842.1"/>
    </source>
</evidence>
<dbReference type="PANTHER" id="PTHR35008">
    <property type="entry name" value="BLL4482 PROTEIN-RELATED"/>
    <property type="match status" value="1"/>
</dbReference>
<feature type="domain" description="Cytochrome c" evidence="5">
    <location>
        <begin position="28"/>
        <end position="116"/>
    </location>
</feature>